<organism evidence="1 2">
    <name type="scientific">Trifolium medium</name>
    <dbReference type="NCBI Taxonomy" id="97028"/>
    <lineage>
        <taxon>Eukaryota</taxon>
        <taxon>Viridiplantae</taxon>
        <taxon>Streptophyta</taxon>
        <taxon>Embryophyta</taxon>
        <taxon>Tracheophyta</taxon>
        <taxon>Spermatophyta</taxon>
        <taxon>Magnoliopsida</taxon>
        <taxon>eudicotyledons</taxon>
        <taxon>Gunneridae</taxon>
        <taxon>Pentapetalae</taxon>
        <taxon>rosids</taxon>
        <taxon>fabids</taxon>
        <taxon>Fabales</taxon>
        <taxon>Fabaceae</taxon>
        <taxon>Papilionoideae</taxon>
        <taxon>50 kb inversion clade</taxon>
        <taxon>NPAAA clade</taxon>
        <taxon>Hologalegina</taxon>
        <taxon>IRL clade</taxon>
        <taxon>Trifolieae</taxon>
        <taxon>Trifolium</taxon>
    </lineage>
</organism>
<comment type="caution">
    <text evidence="1">The sequence shown here is derived from an EMBL/GenBank/DDBJ whole genome shotgun (WGS) entry which is preliminary data.</text>
</comment>
<accession>A0A392U8Z2</accession>
<name>A0A392U8Z2_9FABA</name>
<dbReference type="Proteomes" id="UP000265520">
    <property type="component" value="Unassembled WGS sequence"/>
</dbReference>
<dbReference type="EMBL" id="LXQA010766388">
    <property type="protein sequence ID" value="MCI69979.1"/>
    <property type="molecule type" value="Genomic_DNA"/>
</dbReference>
<feature type="non-terminal residue" evidence="1">
    <location>
        <position position="52"/>
    </location>
</feature>
<evidence type="ECO:0000313" key="2">
    <source>
        <dbReference type="Proteomes" id="UP000265520"/>
    </source>
</evidence>
<sequence length="52" mass="5628">MAQRAVSFLFSGFAYGPCATREDVWRNARGCLAQRALGVRVVLFCSGGCATR</sequence>
<proteinExistence type="predicted"/>
<dbReference type="AlphaFoldDB" id="A0A392U8Z2"/>
<protein>
    <submittedName>
        <fullName evidence="1">Uncharacterized protein</fullName>
    </submittedName>
</protein>
<evidence type="ECO:0000313" key="1">
    <source>
        <dbReference type="EMBL" id="MCI69979.1"/>
    </source>
</evidence>
<reference evidence="1 2" key="1">
    <citation type="journal article" date="2018" name="Front. Plant Sci.">
        <title>Red Clover (Trifolium pratense) and Zigzag Clover (T. medium) - A Picture of Genomic Similarities and Differences.</title>
        <authorList>
            <person name="Dluhosova J."/>
            <person name="Istvanek J."/>
            <person name="Nedelnik J."/>
            <person name="Repkova J."/>
        </authorList>
    </citation>
    <scope>NUCLEOTIDE SEQUENCE [LARGE SCALE GENOMIC DNA]</scope>
    <source>
        <strain evidence="2">cv. 10/8</strain>
        <tissue evidence="1">Leaf</tissue>
    </source>
</reference>
<keyword evidence="2" id="KW-1185">Reference proteome</keyword>